<dbReference type="InterPro" id="IPR036508">
    <property type="entry name" value="Chitin-bd_dom_sf"/>
</dbReference>
<organism evidence="8 9">
    <name type="scientific">Owenia fusiformis</name>
    <name type="common">Polychaete worm</name>
    <dbReference type="NCBI Taxonomy" id="6347"/>
    <lineage>
        <taxon>Eukaryota</taxon>
        <taxon>Metazoa</taxon>
        <taxon>Spiralia</taxon>
        <taxon>Lophotrochozoa</taxon>
        <taxon>Annelida</taxon>
        <taxon>Polychaeta</taxon>
        <taxon>Sedentaria</taxon>
        <taxon>Canalipalpata</taxon>
        <taxon>Sabellida</taxon>
        <taxon>Oweniida</taxon>
        <taxon>Oweniidae</taxon>
        <taxon>Owenia</taxon>
    </lineage>
</organism>
<keyword evidence="2" id="KW-0964">Secreted</keyword>
<dbReference type="PANTHER" id="PTHR24264:SF65">
    <property type="entry name" value="SRCR DOMAIN-CONTAINING PROTEIN"/>
    <property type="match status" value="1"/>
</dbReference>
<dbReference type="SUPFAM" id="SSF50494">
    <property type="entry name" value="Trypsin-like serine proteases"/>
    <property type="match status" value="1"/>
</dbReference>
<dbReference type="AlphaFoldDB" id="A0A8J1T5M9"/>
<dbReference type="EMBL" id="CAIIXF020000005">
    <property type="protein sequence ID" value="CAH1784689.1"/>
    <property type="molecule type" value="Genomic_DNA"/>
</dbReference>
<dbReference type="Proteomes" id="UP000749559">
    <property type="component" value="Unassembled WGS sequence"/>
</dbReference>
<dbReference type="GO" id="GO:0006508">
    <property type="term" value="P:proteolysis"/>
    <property type="evidence" value="ECO:0007669"/>
    <property type="project" value="UniProtKB-KW"/>
</dbReference>
<dbReference type="PROSITE" id="PS00135">
    <property type="entry name" value="TRYPSIN_SER"/>
    <property type="match status" value="1"/>
</dbReference>
<protein>
    <submittedName>
        <fullName evidence="8">Uncharacterized protein</fullName>
    </submittedName>
</protein>
<evidence type="ECO:0000313" key="8">
    <source>
        <dbReference type="EMBL" id="CAH1784689.1"/>
    </source>
</evidence>
<dbReference type="GO" id="GO:0004252">
    <property type="term" value="F:serine-type endopeptidase activity"/>
    <property type="evidence" value="ECO:0007669"/>
    <property type="project" value="InterPro"/>
</dbReference>
<dbReference type="InterPro" id="IPR033116">
    <property type="entry name" value="TRYPSIN_SER"/>
</dbReference>
<dbReference type="CDD" id="cd00190">
    <property type="entry name" value="Tryp_SPc"/>
    <property type="match status" value="1"/>
</dbReference>
<evidence type="ECO:0000256" key="2">
    <source>
        <dbReference type="ARBA" id="ARBA00022525"/>
    </source>
</evidence>
<dbReference type="PANTHER" id="PTHR24264">
    <property type="entry name" value="TRYPSIN-RELATED"/>
    <property type="match status" value="1"/>
</dbReference>
<dbReference type="InterPro" id="IPR018114">
    <property type="entry name" value="TRYPSIN_HIS"/>
</dbReference>
<dbReference type="OrthoDB" id="6380398at2759"/>
<comment type="caution">
    <text evidence="8">The sequence shown here is derived from an EMBL/GenBank/DDBJ whole genome shotgun (WGS) entry which is preliminary data.</text>
</comment>
<dbReference type="InterPro" id="IPR050127">
    <property type="entry name" value="Serine_Proteases_S1"/>
</dbReference>
<comment type="subcellular location">
    <subcellularLocation>
        <location evidence="1">Secreted</location>
    </subcellularLocation>
</comment>
<keyword evidence="4" id="KW-0732">Signal</keyword>
<keyword evidence="3" id="KW-0645">Protease</keyword>
<dbReference type="Gene3D" id="2.40.10.10">
    <property type="entry name" value="Trypsin-like serine proteases"/>
    <property type="match status" value="3"/>
</dbReference>
<evidence type="ECO:0000256" key="4">
    <source>
        <dbReference type="ARBA" id="ARBA00022729"/>
    </source>
</evidence>
<dbReference type="Pfam" id="PF00089">
    <property type="entry name" value="Trypsin"/>
    <property type="match status" value="1"/>
</dbReference>
<dbReference type="Gene3D" id="2.60.40.10">
    <property type="entry name" value="Immunoglobulins"/>
    <property type="match status" value="1"/>
</dbReference>
<keyword evidence="5" id="KW-0378">Hydrolase</keyword>
<dbReference type="SMART" id="SM00409">
    <property type="entry name" value="IG"/>
    <property type="match status" value="1"/>
</dbReference>
<evidence type="ECO:0000256" key="6">
    <source>
        <dbReference type="ARBA" id="ARBA00022825"/>
    </source>
</evidence>
<dbReference type="PROSITE" id="PS50835">
    <property type="entry name" value="IG_LIKE"/>
    <property type="match status" value="1"/>
</dbReference>
<evidence type="ECO:0000256" key="5">
    <source>
        <dbReference type="ARBA" id="ARBA00022801"/>
    </source>
</evidence>
<dbReference type="InterPro" id="IPR001254">
    <property type="entry name" value="Trypsin_dom"/>
</dbReference>
<dbReference type="SMART" id="SM00494">
    <property type="entry name" value="ChtBD2"/>
    <property type="match status" value="1"/>
</dbReference>
<name>A0A8J1T5M9_OWEFU</name>
<dbReference type="Pfam" id="PF01607">
    <property type="entry name" value="CBM_14"/>
    <property type="match status" value="1"/>
</dbReference>
<dbReference type="InterPro" id="IPR009003">
    <property type="entry name" value="Peptidase_S1_PA"/>
</dbReference>
<evidence type="ECO:0000256" key="1">
    <source>
        <dbReference type="ARBA" id="ARBA00004613"/>
    </source>
</evidence>
<dbReference type="InterPro" id="IPR007110">
    <property type="entry name" value="Ig-like_dom"/>
</dbReference>
<dbReference type="InterPro" id="IPR013098">
    <property type="entry name" value="Ig_I-set"/>
</dbReference>
<dbReference type="InterPro" id="IPR036179">
    <property type="entry name" value="Ig-like_dom_sf"/>
</dbReference>
<proteinExistence type="predicted"/>
<evidence type="ECO:0000313" key="9">
    <source>
        <dbReference type="Proteomes" id="UP000749559"/>
    </source>
</evidence>
<dbReference type="InterPro" id="IPR043504">
    <property type="entry name" value="Peptidase_S1_PA_chymotrypsin"/>
</dbReference>
<dbReference type="SUPFAM" id="SSF48726">
    <property type="entry name" value="Immunoglobulin"/>
    <property type="match status" value="1"/>
</dbReference>
<accession>A0A8J1T5M9</accession>
<dbReference type="InterPro" id="IPR001314">
    <property type="entry name" value="Peptidase_S1A"/>
</dbReference>
<dbReference type="PROSITE" id="PS00134">
    <property type="entry name" value="TRYPSIN_HIS"/>
    <property type="match status" value="1"/>
</dbReference>
<dbReference type="PRINTS" id="PR00722">
    <property type="entry name" value="CHYMOTRYPSIN"/>
</dbReference>
<dbReference type="GO" id="GO:0008061">
    <property type="term" value="F:chitin binding"/>
    <property type="evidence" value="ECO:0007669"/>
    <property type="project" value="InterPro"/>
</dbReference>
<dbReference type="Pfam" id="PF07679">
    <property type="entry name" value="I-set"/>
    <property type="match status" value="1"/>
</dbReference>
<dbReference type="InterPro" id="IPR003599">
    <property type="entry name" value="Ig_sub"/>
</dbReference>
<dbReference type="PROSITE" id="PS50240">
    <property type="entry name" value="TRYPSIN_DOM"/>
    <property type="match status" value="1"/>
</dbReference>
<dbReference type="FunFam" id="2.40.10.10:FF:000120">
    <property type="entry name" value="Putative serine protease"/>
    <property type="match status" value="1"/>
</dbReference>
<dbReference type="SMART" id="SM00408">
    <property type="entry name" value="IGc2"/>
    <property type="match status" value="1"/>
</dbReference>
<dbReference type="InterPro" id="IPR002557">
    <property type="entry name" value="Chitin-bd_dom"/>
</dbReference>
<dbReference type="SUPFAM" id="SSF57625">
    <property type="entry name" value="Invertebrate chitin-binding proteins"/>
    <property type="match status" value="1"/>
</dbReference>
<reference evidence="8" key="1">
    <citation type="submission" date="2022-03" db="EMBL/GenBank/DDBJ databases">
        <authorList>
            <person name="Martin C."/>
        </authorList>
    </citation>
    <scope>NUCLEOTIDE SEQUENCE</scope>
</reference>
<dbReference type="InterPro" id="IPR003598">
    <property type="entry name" value="Ig_sub2"/>
</dbReference>
<evidence type="ECO:0000256" key="3">
    <source>
        <dbReference type="ARBA" id="ARBA00022670"/>
    </source>
</evidence>
<dbReference type="GO" id="GO:0005615">
    <property type="term" value="C:extracellular space"/>
    <property type="evidence" value="ECO:0007669"/>
    <property type="project" value="TreeGrafter"/>
</dbReference>
<dbReference type="SMART" id="SM00020">
    <property type="entry name" value="Tryp_SPc"/>
    <property type="match status" value="1"/>
</dbReference>
<evidence type="ECO:0000256" key="7">
    <source>
        <dbReference type="ARBA" id="ARBA00023157"/>
    </source>
</evidence>
<dbReference type="InterPro" id="IPR013783">
    <property type="entry name" value="Ig-like_fold"/>
</dbReference>
<sequence>MITKYAILCAYGLSIIIQFAACGYVSGYHDGYRGFSRRRNNGLPVCGLSDCKYGTWGAWTPCRNGNEYRFRESILRRNCIGKCLGATIASRSCNGAQQIQVPRVSKYSVTDFCKGKNSGHYADPLDCAYFITCIFKKSVRRKCATGTVWNQKIQGCDYKSQVQCNLKQPSNVKPVGVHLVRTVQTTFRDRQHKTTLPVTYKPHVPKESSKTCFTKFQQIPQNATVREGETVMLGCSSKGSTISWTKNGGTIPKSITMTPEGHLKLSQVELSDAGSYTCIAKYDGCRAERRVWLRVRKRFNNDPPRKVYHGSLKEVCGRPVVNTPSMGKPEVRRGLIVGGNDAEKGSSPWQVMLWEATAGPFCGGALVSKQWLVTAAHCFREFPEQYKKELTKDNLVIKLGKWDREDDEAYEVTLTAEEFVIHPDFDHDLYDNDIALIKLSQPIEYSNYILPICISDTEFASDNLFKAQTFGTVTGWGALAGYNAPRPRFLNEIRLPIVNQKTCKSSTGFKVTENMFCAGYKREIVGDACEGDSGGPFIMKHEDRWYLAGLVSWGEGCALEGKYGFYTRVSQYYNWITSTLQS</sequence>
<gene>
    <name evidence="8" type="ORF">OFUS_LOCUS10842</name>
</gene>
<keyword evidence="7" id="KW-1015">Disulfide bond</keyword>
<keyword evidence="9" id="KW-1185">Reference proteome</keyword>
<dbReference type="PROSITE" id="PS50940">
    <property type="entry name" value="CHIT_BIND_II"/>
    <property type="match status" value="1"/>
</dbReference>
<dbReference type="Gene3D" id="2.170.140.10">
    <property type="entry name" value="Chitin binding domain"/>
    <property type="match status" value="1"/>
</dbReference>
<keyword evidence="6" id="KW-0720">Serine protease</keyword>